<protein>
    <recommendedName>
        <fullName evidence="2">Ubiquitin 3 binding protein But2 C-terminal domain-containing protein</fullName>
    </recommendedName>
</protein>
<proteinExistence type="predicted"/>
<evidence type="ECO:0000259" key="2">
    <source>
        <dbReference type="Pfam" id="PF09792"/>
    </source>
</evidence>
<name>A0A517LP73_9PEZI</name>
<evidence type="ECO:0000256" key="1">
    <source>
        <dbReference type="SAM" id="SignalP"/>
    </source>
</evidence>
<gene>
    <name evidence="3" type="ORF">FKW77_006851</name>
</gene>
<reference evidence="3 4" key="1">
    <citation type="submission" date="2019-07" db="EMBL/GenBank/DDBJ databases">
        <title>Finished genome of Venturia effusa.</title>
        <authorList>
            <person name="Young C.A."/>
            <person name="Cox M.P."/>
            <person name="Ganley A.R.D."/>
            <person name="David W.J."/>
        </authorList>
    </citation>
    <scope>NUCLEOTIDE SEQUENCE [LARGE SCALE GENOMIC DNA]</scope>
    <source>
        <strain evidence="4">albino</strain>
    </source>
</reference>
<evidence type="ECO:0000313" key="3">
    <source>
        <dbReference type="EMBL" id="QDS77448.1"/>
    </source>
</evidence>
<dbReference type="OrthoDB" id="5356630at2759"/>
<feature type="chain" id="PRO_5021718246" description="Ubiquitin 3 binding protein But2 C-terminal domain-containing protein" evidence="1">
    <location>
        <begin position="16"/>
        <end position="183"/>
    </location>
</feature>
<evidence type="ECO:0000313" key="4">
    <source>
        <dbReference type="Proteomes" id="UP000316270"/>
    </source>
</evidence>
<feature type="signal peptide" evidence="1">
    <location>
        <begin position="1"/>
        <end position="15"/>
    </location>
</feature>
<feature type="domain" description="Ubiquitin 3 binding protein But2 C-terminal" evidence="2">
    <location>
        <begin position="47"/>
        <end position="165"/>
    </location>
</feature>
<dbReference type="Pfam" id="PF09792">
    <property type="entry name" value="But2"/>
    <property type="match status" value="1"/>
</dbReference>
<accession>A0A517LP73</accession>
<sequence length="183" mass="19394">MKLLSLLSIAGIACALPTPDVPSGPNIIQPSARSIYEVNTGAIYYQSQTGHIFKSSSGNDLTTLLTFDLPSSLQGKTCSFHFYLDSTARAEGTKAFDLYSSLKPATANSPGGSGPGNQRNQFMGRMKAVLGGEATWVPDVFPKTGESFPCPYGDAFGYEVVGSGDYVDIAWNPPASGSYISWS</sequence>
<dbReference type="AlphaFoldDB" id="A0A517LP73"/>
<keyword evidence="1" id="KW-0732">Signal</keyword>
<dbReference type="Proteomes" id="UP000316270">
    <property type="component" value="Chromosome 17"/>
</dbReference>
<dbReference type="InterPro" id="IPR018620">
    <property type="entry name" value="Ubiquitin3-bd_protein_But2_C"/>
</dbReference>
<dbReference type="EMBL" id="CP042201">
    <property type="protein sequence ID" value="QDS77448.1"/>
    <property type="molecule type" value="Genomic_DNA"/>
</dbReference>
<keyword evidence="4" id="KW-1185">Reference proteome</keyword>
<organism evidence="3 4">
    <name type="scientific">Venturia effusa</name>
    <dbReference type="NCBI Taxonomy" id="50376"/>
    <lineage>
        <taxon>Eukaryota</taxon>
        <taxon>Fungi</taxon>
        <taxon>Dikarya</taxon>
        <taxon>Ascomycota</taxon>
        <taxon>Pezizomycotina</taxon>
        <taxon>Dothideomycetes</taxon>
        <taxon>Pleosporomycetidae</taxon>
        <taxon>Venturiales</taxon>
        <taxon>Venturiaceae</taxon>
        <taxon>Venturia</taxon>
    </lineage>
</organism>